<evidence type="ECO:0000313" key="1">
    <source>
        <dbReference type="EMBL" id="EXF76084.1"/>
    </source>
</evidence>
<reference evidence="1 2" key="1">
    <citation type="submission" date="2014-02" db="EMBL/GenBank/DDBJ databases">
        <title>The genome sequence of Colletotrichum fioriniae PJ7.</title>
        <authorList>
            <person name="Baroncelli R."/>
            <person name="Thon M.R."/>
        </authorList>
    </citation>
    <scope>NUCLEOTIDE SEQUENCE [LARGE SCALE GENOMIC DNA]</scope>
    <source>
        <strain evidence="1 2">PJ7</strain>
    </source>
</reference>
<protein>
    <submittedName>
        <fullName evidence="1">Uncharacterized protein</fullName>
    </submittedName>
</protein>
<dbReference type="KEGG" id="cfj:CFIO01_13497"/>
<comment type="caution">
    <text evidence="1">The sequence shown here is derived from an EMBL/GenBank/DDBJ whole genome shotgun (WGS) entry which is preliminary data.</text>
</comment>
<organism evidence="1 2">
    <name type="scientific">Colletotrichum fioriniae PJ7</name>
    <dbReference type="NCBI Taxonomy" id="1445577"/>
    <lineage>
        <taxon>Eukaryota</taxon>
        <taxon>Fungi</taxon>
        <taxon>Dikarya</taxon>
        <taxon>Ascomycota</taxon>
        <taxon>Pezizomycotina</taxon>
        <taxon>Sordariomycetes</taxon>
        <taxon>Hypocreomycetidae</taxon>
        <taxon>Glomerellales</taxon>
        <taxon>Glomerellaceae</taxon>
        <taxon>Colletotrichum</taxon>
        <taxon>Colletotrichum acutatum species complex</taxon>
    </lineage>
</organism>
<dbReference type="HOGENOM" id="CLU_1586338_0_0_1"/>
<keyword evidence="2" id="KW-1185">Reference proteome</keyword>
<sequence>MSLPSTWALAPDSGVWTTDEHHPDTCASLNSASRVPWESGHWPLTFSQGELLGPLRGSLGRRLPDGYFVCYTIPLIACTTFPTFQVSKYLNENINKDQKHFLAPAPAPGKSSSIPSRCTKLHLQGSASPSTASGEEVSAARFLTPLVNLLFLVKTHPHGDMRSHLVRR</sequence>
<proteinExistence type="predicted"/>
<gene>
    <name evidence="1" type="ORF">CFIO01_13497</name>
</gene>
<dbReference type="AlphaFoldDB" id="A0A010RE71"/>
<dbReference type="Proteomes" id="UP000020467">
    <property type="component" value="Unassembled WGS sequence"/>
</dbReference>
<accession>A0A010RE71</accession>
<dbReference type="EMBL" id="JARH01000866">
    <property type="protein sequence ID" value="EXF76084.1"/>
    <property type="molecule type" value="Genomic_DNA"/>
</dbReference>
<evidence type="ECO:0000313" key="2">
    <source>
        <dbReference type="Proteomes" id="UP000020467"/>
    </source>
</evidence>
<name>A0A010RE71_9PEZI</name>